<protein>
    <submittedName>
        <fullName evidence="2">Uncharacterized protein</fullName>
    </submittedName>
</protein>
<dbReference type="OrthoDB" id="3269227at2759"/>
<evidence type="ECO:0000313" key="2">
    <source>
        <dbReference type="EMBL" id="KIK29461.1"/>
    </source>
</evidence>
<keyword evidence="3" id="KW-1185">Reference proteome</keyword>
<feature type="region of interest" description="Disordered" evidence="1">
    <location>
        <begin position="13"/>
        <end position="228"/>
    </location>
</feature>
<name>A0A0C9ZJJ3_9AGAM</name>
<reference evidence="2 3" key="1">
    <citation type="submission" date="2014-04" db="EMBL/GenBank/DDBJ databases">
        <authorList>
            <consortium name="DOE Joint Genome Institute"/>
            <person name="Kuo A."/>
            <person name="Kohler A."/>
            <person name="Costa M.D."/>
            <person name="Nagy L.G."/>
            <person name="Floudas D."/>
            <person name="Copeland A."/>
            <person name="Barry K.W."/>
            <person name="Cichocki N."/>
            <person name="Veneault-Fourrey C."/>
            <person name="LaButti K."/>
            <person name="Lindquist E.A."/>
            <person name="Lipzen A."/>
            <person name="Lundell T."/>
            <person name="Morin E."/>
            <person name="Murat C."/>
            <person name="Sun H."/>
            <person name="Tunlid A."/>
            <person name="Henrissat B."/>
            <person name="Grigoriev I.V."/>
            <person name="Hibbett D.S."/>
            <person name="Martin F."/>
            <person name="Nordberg H.P."/>
            <person name="Cantor M.N."/>
            <person name="Hua S.X."/>
        </authorList>
    </citation>
    <scope>NUCLEOTIDE SEQUENCE [LARGE SCALE GENOMIC DNA]</scope>
    <source>
        <strain evidence="2 3">441</strain>
    </source>
</reference>
<feature type="compositionally biased region" description="Basic and acidic residues" evidence="1">
    <location>
        <begin position="15"/>
        <end position="24"/>
    </location>
</feature>
<evidence type="ECO:0000313" key="3">
    <source>
        <dbReference type="Proteomes" id="UP000054018"/>
    </source>
</evidence>
<dbReference type="STRING" id="765257.A0A0C9ZJJ3"/>
<accession>A0A0C9ZJJ3</accession>
<dbReference type="AlphaFoldDB" id="A0A0C9ZJJ3"/>
<feature type="compositionally biased region" description="Basic and acidic residues" evidence="1">
    <location>
        <begin position="70"/>
        <end position="86"/>
    </location>
</feature>
<reference evidence="3" key="2">
    <citation type="submission" date="2015-01" db="EMBL/GenBank/DDBJ databases">
        <title>Evolutionary Origins and Diversification of the Mycorrhizal Mutualists.</title>
        <authorList>
            <consortium name="DOE Joint Genome Institute"/>
            <consortium name="Mycorrhizal Genomics Consortium"/>
            <person name="Kohler A."/>
            <person name="Kuo A."/>
            <person name="Nagy L.G."/>
            <person name="Floudas D."/>
            <person name="Copeland A."/>
            <person name="Barry K.W."/>
            <person name="Cichocki N."/>
            <person name="Veneault-Fourrey C."/>
            <person name="LaButti K."/>
            <person name="Lindquist E.A."/>
            <person name="Lipzen A."/>
            <person name="Lundell T."/>
            <person name="Morin E."/>
            <person name="Murat C."/>
            <person name="Riley R."/>
            <person name="Ohm R."/>
            <person name="Sun H."/>
            <person name="Tunlid A."/>
            <person name="Henrissat B."/>
            <person name="Grigoriev I.V."/>
            <person name="Hibbett D.S."/>
            <person name="Martin F."/>
        </authorList>
    </citation>
    <scope>NUCLEOTIDE SEQUENCE [LARGE SCALE GENOMIC DNA]</scope>
    <source>
        <strain evidence="3">441</strain>
    </source>
</reference>
<evidence type="ECO:0000256" key="1">
    <source>
        <dbReference type="SAM" id="MobiDB-lite"/>
    </source>
</evidence>
<sequence length="228" mass="24726">MFKFLRRVSTSFLPRPDRPWREDATSNAPTVGRKRRFSIINHGEDEEEFGSINGKRPRTEAMQLDGVEASTKDSDNGRTEGEEVKFVTKGVKQVDLEDTGVQAPPVHPEAIPLPESPSLQPVTLESTRKSEEPQRSAGVSEVNASAESVPPTEVIRNDTKADDDSVASSEKQDTHDAEEEVQGTSGCPETVESHHAITDVADTEAGVEVLPTNSASSEEALGSTEEET</sequence>
<dbReference type="EMBL" id="KN833689">
    <property type="protein sequence ID" value="KIK29461.1"/>
    <property type="molecule type" value="Genomic_DNA"/>
</dbReference>
<organism evidence="2 3">
    <name type="scientific">Pisolithus microcarpus 441</name>
    <dbReference type="NCBI Taxonomy" id="765257"/>
    <lineage>
        <taxon>Eukaryota</taxon>
        <taxon>Fungi</taxon>
        <taxon>Dikarya</taxon>
        <taxon>Basidiomycota</taxon>
        <taxon>Agaricomycotina</taxon>
        <taxon>Agaricomycetes</taxon>
        <taxon>Agaricomycetidae</taxon>
        <taxon>Boletales</taxon>
        <taxon>Sclerodermatineae</taxon>
        <taxon>Pisolithaceae</taxon>
        <taxon>Pisolithus</taxon>
    </lineage>
</organism>
<gene>
    <name evidence="2" type="ORF">PISMIDRAFT_6760</name>
</gene>
<dbReference type="HOGENOM" id="CLU_092894_1_0_1"/>
<dbReference type="Proteomes" id="UP000054018">
    <property type="component" value="Unassembled WGS sequence"/>
</dbReference>
<proteinExistence type="predicted"/>